<dbReference type="InterPro" id="IPR014710">
    <property type="entry name" value="RmlC-like_jellyroll"/>
</dbReference>
<dbReference type="InterPro" id="IPR010424">
    <property type="entry name" value="EutQ"/>
</dbReference>
<accession>A0ABT0DZQ9</accession>
<comment type="caution">
    <text evidence="1">The sequence shown here is derived from an EMBL/GenBank/DDBJ whole genome shotgun (WGS) entry which is preliminary data.</text>
</comment>
<proteinExistence type="predicted"/>
<dbReference type="RefSeq" id="WP_247233260.1">
    <property type="nucleotide sequence ID" value="NZ_JALKHS010000010.1"/>
</dbReference>
<gene>
    <name evidence="1" type="ORF">MU848_13525</name>
</gene>
<dbReference type="SUPFAM" id="SSF51182">
    <property type="entry name" value="RmlC-like cupins"/>
    <property type="match status" value="1"/>
</dbReference>
<sequence length="118" mass="13178">MTASIRLFRLQDTAMSDYGEGPGSASIARLIGPDSSRTMGAYFAMFDGRCVPWTVQYDEMILCLSGTFRLRTRDEVHELGPGDMLWIGNGTELRYEGEQATVFIAIAPVDWRDHQPNA</sequence>
<keyword evidence="2" id="KW-1185">Reference proteome</keyword>
<evidence type="ECO:0000313" key="2">
    <source>
        <dbReference type="Proteomes" id="UP001203512"/>
    </source>
</evidence>
<evidence type="ECO:0008006" key="3">
    <source>
        <dbReference type="Google" id="ProtNLM"/>
    </source>
</evidence>
<dbReference type="Proteomes" id="UP001203512">
    <property type="component" value="Unassembled WGS sequence"/>
</dbReference>
<dbReference type="Pfam" id="PF06249">
    <property type="entry name" value="EutQ"/>
    <property type="match status" value="1"/>
</dbReference>
<name>A0ABT0DZQ9_9SPHN</name>
<evidence type="ECO:0000313" key="1">
    <source>
        <dbReference type="EMBL" id="MCK0532605.1"/>
    </source>
</evidence>
<dbReference type="Gene3D" id="2.60.120.10">
    <property type="entry name" value="Jelly Rolls"/>
    <property type="match status" value="1"/>
</dbReference>
<reference evidence="1 2" key="1">
    <citation type="submission" date="2022-04" db="EMBL/GenBank/DDBJ databases">
        <authorList>
            <person name="Huq M.A."/>
        </authorList>
    </citation>
    <scope>NUCLEOTIDE SEQUENCE [LARGE SCALE GENOMIC DNA]</scope>
    <source>
        <strain evidence="1 2">MAH-33</strain>
    </source>
</reference>
<protein>
    <recommendedName>
        <fullName evidence="3">Ethanolamine utilization protein EutQ</fullName>
    </recommendedName>
</protein>
<organism evidence="1 2">
    <name type="scientific">Sphingobium agri</name>
    <dbReference type="NCBI Taxonomy" id="2933566"/>
    <lineage>
        <taxon>Bacteria</taxon>
        <taxon>Pseudomonadati</taxon>
        <taxon>Pseudomonadota</taxon>
        <taxon>Alphaproteobacteria</taxon>
        <taxon>Sphingomonadales</taxon>
        <taxon>Sphingomonadaceae</taxon>
        <taxon>Sphingobium</taxon>
    </lineage>
</organism>
<dbReference type="EMBL" id="JALKHS010000010">
    <property type="protein sequence ID" value="MCK0532605.1"/>
    <property type="molecule type" value="Genomic_DNA"/>
</dbReference>
<dbReference type="InterPro" id="IPR011051">
    <property type="entry name" value="RmlC_Cupin_sf"/>
</dbReference>